<keyword evidence="1" id="KW-0812">Transmembrane</keyword>
<accession>A0A5B7ZUU1</accession>
<evidence type="ECO:0000313" key="3">
    <source>
        <dbReference type="Proteomes" id="UP000308149"/>
    </source>
</evidence>
<name>A0A5B7ZUU1_9GAMM</name>
<dbReference type="OrthoDB" id="9813621at2"/>
<evidence type="ECO:0000256" key="1">
    <source>
        <dbReference type="SAM" id="Phobius"/>
    </source>
</evidence>
<sequence length="162" mass="16534">MLLPALAMQFFPQGGVNWTGLDFLVMGAMLAGACGLYELGAWLSGNTAYRAGFGLAALAAFLTVWANLAVGMLGSEHDPVNLLFAGVLLVALAGALIAGPQPRGMARAMAATAIAQLLAVGVGLAMGGFEPRELALSALFAVPWLLSAALFGKSARDQARAT</sequence>
<keyword evidence="3" id="KW-1185">Reference proteome</keyword>
<proteinExistence type="predicted"/>
<feature type="transmembrane region" description="Helical" evidence="1">
    <location>
        <begin position="134"/>
        <end position="152"/>
    </location>
</feature>
<evidence type="ECO:0000313" key="2">
    <source>
        <dbReference type="EMBL" id="QDA58415.1"/>
    </source>
</evidence>
<reference evidence="2 3" key="1">
    <citation type="submission" date="2019-06" db="EMBL/GenBank/DDBJ databases">
        <title>Thermomonas aquatica sp. nov., isolated from an industrial wastewater treatment plant.</title>
        <authorList>
            <person name="Jeon J.H."/>
            <person name="Park D.-S."/>
        </authorList>
    </citation>
    <scope>NUCLEOTIDE SEQUENCE [LARGE SCALE GENOMIC DNA]</scope>
    <source>
        <strain evidence="2 3">SY21</strain>
    </source>
</reference>
<protein>
    <submittedName>
        <fullName evidence="2">Uncharacterized protein</fullName>
    </submittedName>
</protein>
<dbReference type="AlphaFoldDB" id="A0A5B7ZUU1"/>
<keyword evidence="1" id="KW-0472">Membrane</keyword>
<feature type="transmembrane region" description="Helical" evidence="1">
    <location>
        <begin position="20"/>
        <end position="39"/>
    </location>
</feature>
<dbReference type="KEGG" id="thes:FHQ07_02075"/>
<dbReference type="EMBL" id="CP040871">
    <property type="protein sequence ID" value="QDA58415.1"/>
    <property type="molecule type" value="Genomic_DNA"/>
</dbReference>
<organism evidence="2 3">
    <name type="scientific">Thermomonas aquatica</name>
    <dbReference type="NCBI Taxonomy" id="2202149"/>
    <lineage>
        <taxon>Bacteria</taxon>
        <taxon>Pseudomonadati</taxon>
        <taxon>Pseudomonadota</taxon>
        <taxon>Gammaproteobacteria</taxon>
        <taxon>Lysobacterales</taxon>
        <taxon>Lysobacteraceae</taxon>
        <taxon>Thermomonas</taxon>
    </lineage>
</organism>
<gene>
    <name evidence="2" type="ORF">FHQ07_02075</name>
</gene>
<dbReference type="Proteomes" id="UP000308149">
    <property type="component" value="Chromosome"/>
</dbReference>
<keyword evidence="1" id="KW-1133">Transmembrane helix</keyword>
<feature type="transmembrane region" description="Helical" evidence="1">
    <location>
        <begin position="80"/>
        <end position="98"/>
    </location>
</feature>
<feature type="transmembrane region" description="Helical" evidence="1">
    <location>
        <begin position="110"/>
        <end position="128"/>
    </location>
</feature>
<feature type="transmembrane region" description="Helical" evidence="1">
    <location>
        <begin position="51"/>
        <end position="74"/>
    </location>
</feature>